<dbReference type="GO" id="GO:0000160">
    <property type="term" value="P:phosphorelay signal transduction system"/>
    <property type="evidence" value="ECO:0007669"/>
    <property type="project" value="InterPro"/>
</dbReference>
<dbReference type="Pfam" id="PF00486">
    <property type="entry name" value="Trans_reg_C"/>
    <property type="match status" value="1"/>
</dbReference>
<evidence type="ECO:0000313" key="5">
    <source>
        <dbReference type="Proteomes" id="UP000823935"/>
    </source>
</evidence>
<dbReference type="GO" id="GO:0003677">
    <property type="term" value="F:DNA binding"/>
    <property type="evidence" value="ECO:0007669"/>
    <property type="project" value="UniProtKB-UniRule"/>
</dbReference>
<sequence length="100" mass="11695">MEKGTGKDAGIRLNRENHTVMIGGEEIQLNAMEYKVLECLVKNSGVVLSRERILHLVWEYDYYGSSRLVDVYIKRLRKCFGEYRDRLVTVRKVGYMYCPA</sequence>
<reference evidence="4" key="2">
    <citation type="journal article" date="2021" name="PeerJ">
        <title>Extensive microbial diversity within the chicken gut microbiome revealed by metagenomics and culture.</title>
        <authorList>
            <person name="Gilroy R."/>
            <person name="Ravi A."/>
            <person name="Getino M."/>
            <person name="Pursley I."/>
            <person name="Horton D.L."/>
            <person name="Alikhan N.F."/>
            <person name="Baker D."/>
            <person name="Gharbi K."/>
            <person name="Hall N."/>
            <person name="Watson M."/>
            <person name="Adriaenssens E.M."/>
            <person name="Foster-Nyarko E."/>
            <person name="Jarju S."/>
            <person name="Secka A."/>
            <person name="Antonio M."/>
            <person name="Oren A."/>
            <person name="Chaudhuri R.R."/>
            <person name="La Ragione R."/>
            <person name="Hildebrand F."/>
            <person name="Pallen M.J."/>
        </authorList>
    </citation>
    <scope>NUCLEOTIDE SEQUENCE</scope>
    <source>
        <strain evidence="4">CHK190-19873</strain>
    </source>
</reference>
<dbReference type="PROSITE" id="PS51755">
    <property type="entry name" value="OMPR_PHOB"/>
    <property type="match status" value="1"/>
</dbReference>
<name>A0A9D1ETL3_9FIRM</name>
<dbReference type="AlphaFoldDB" id="A0A9D1ETL3"/>
<dbReference type="SUPFAM" id="SSF46894">
    <property type="entry name" value="C-terminal effector domain of the bipartite response regulators"/>
    <property type="match status" value="1"/>
</dbReference>
<feature type="domain" description="OmpR/PhoB-type" evidence="3">
    <location>
        <begin position="3"/>
        <end position="99"/>
    </location>
</feature>
<dbReference type="CDD" id="cd00383">
    <property type="entry name" value="trans_reg_C"/>
    <property type="match status" value="1"/>
</dbReference>
<accession>A0A9D1ETL3</accession>
<dbReference type="InterPro" id="IPR036388">
    <property type="entry name" value="WH-like_DNA-bd_sf"/>
</dbReference>
<reference evidence="4" key="1">
    <citation type="submission" date="2020-10" db="EMBL/GenBank/DDBJ databases">
        <authorList>
            <person name="Gilroy R."/>
        </authorList>
    </citation>
    <scope>NUCLEOTIDE SEQUENCE</scope>
    <source>
        <strain evidence="4">CHK190-19873</strain>
    </source>
</reference>
<proteinExistence type="predicted"/>
<evidence type="ECO:0000256" key="2">
    <source>
        <dbReference type="PROSITE-ProRule" id="PRU01091"/>
    </source>
</evidence>
<protein>
    <submittedName>
        <fullName evidence="4">Winged helix-turn-helix transcriptional regulator</fullName>
    </submittedName>
</protein>
<feature type="DNA-binding region" description="OmpR/PhoB-type" evidence="2">
    <location>
        <begin position="3"/>
        <end position="99"/>
    </location>
</feature>
<dbReference type="SMART" id="SM00862">
    <property type="entry name" value="Trans_reg_C"/>
    <property type="match status" value="1"/>
</dbReference>
<evidence type="ECO:0000313" key="4">
    <source>
        <dbReference type="EMBL" id="HIS31541.1"/>
    </source>
</evidence>
<evidence type="ECO:0000259" key="3">
    <source>
        <dbReference type="PROSITE" id="PS51755"/>
    </source>
</evidence>
<gene>
    <name evidence="4" type="ORF">IAB44_08375</name>
</gene>
<evidence type="ECO:0000256" key="1">
    <source>
        <dbReference type="ARBA" id="ARBA00023125"/>
    </source>
</evidence>
<dbReference type="InterPro" id="IPR001867">
    <property type="entry name" value="OmpR/PhoB-type_DNA-bd"/>
</dbReference>
<dbReference type="Proteomes" id="UP000823935">
    <property type="component" value="Unassembled WGS sequence"/>
</dbReference>
<dbReference type="InterPro" id="IPR016032">
    <property type="entry name" value="Sig_transdc_resp-reg_C-effctor"/>
</dbReference>
<keyword evidence="1 2" id="KW-0238">DNA-binding</keyword>
<dbReference type="Gene3D" id="1.10.10.10">
    <property type="entry name" value="Winged helix-like DNA-binding domain superfamily/Winged helix DNA-binding domain"/>
    <property type="match status" value="1"/>
</dbReference>
<organism evidence="4 5">
    <name type="scientific">Candidatus Limivivens intestinipullorum</name>
    <dbReference type="NCBI Taxonomy" id="2840858"/>
    <lineage>
        <taxon>Bacteria</taxon>
        <taxon>Bacillati</taxon>
        <taxon>Bacillota</taxon>
        <taxon>Clostridia</taxon>
        <taxon>Lachnospirales</taxon>
        <taxon>Lachnospiraceae</taxon>
        <taxon>Lachnospiraceae incertae sedis</taxon>
        <taxon>Candidatus Limivivens</taxon>
    </lineage>
</organism>
<comment type="caution">
    <text evidence="4">The sequence shown here is derived from an EMBL/GenBank/DDBJ whole genome shotgun (WGS) entry which is preliminary data.</text>
</comment>
<dbReference type="GO" id="GO:0006355">
    <property type="term" value="P:regulation of DNA-templated transcription"/>
    <property type="evidence" value="ECO:0007669"/>
    <property type="project" value="InterPro"/>
</dbReference>
<dbReference type="EMBL" id="DVIQ01000043">
    <property type="protein sequence ID" value="HIS31541.1"/>
    <property type="molecule type" value="Genomic_DNA"/>
</dbReference>